<evidence type="ECO:0000313" key="2">
    <source>
        <dbReference type="EMBL" id="MPC08539.1"/>
    </source>
</evidence>
<accession>A0A5B7CG56</accession>
<comment type="caution">
    <text evidence="2">The sequence shown here is derived from an EMBL/GenBank/DDBJ whole genome shotgun (WGS) entry which is preliminary data.</text>
</comment>
<organism evidence="2 3">
    <name type="scientific">Portunus trituberculatus</name>
    <name type="common">Swimming crab</name>
    <name type="synonym">Neptunus trituberculatus</name>
    <dbReference type="NCBI Taxonomy" id="210409"/>
    <lineage>
        <taxon>Eukaryota</taxon>
        <taxon>Metazoa</taxon>
        <taxon>Ecdysozoa</taxon>
        <taxon>Arthropoda</taxon>
        <taxon>Crustacea</taxon>
        <taxon>Multicrustacea</taxon>
        <taxon>Malacostraca</taxon>
        <taxon>Eumalacostraca</taxon>
        <taxon>Eucarida</taxon>
        <taxon>Decapoda</taxon>
        <taxon>Pleocyemata</taxon>
        <taxon>Brachyura</taxon>
        <taxon>Eubrachyura</taxon>
        <taxon>Portunoidea</taxon>
        <taxon>Portunidae</taxon>
        <taxon>Portuninae</taxon>
        <taxon>Portunus</taxon>
    </lineage>
</organism>
<dbReference type="Proteomes" id="UP000324222">
    <property type="component" value="Unassembled WGS sequence"/>
</dbReference>
<dbReference type="EMBL" id="VSRR010000034">
    <property type="protein sequence ID" value="MPC08539.1"/>
    <property type="molecule type" value="Genomic_DNA"/>
</dbReference>
<reference evidence="2 3" key="1">
    <citation type="submission" date="2019-05" db="EMBL/GenBank/DDBJ databases">
        <title>Another draft genome of Portunus trituberculatus and its Hox gene families provides insights of decapod evolution.</title>
        <authorList>
            <person name="Jeong J.-H."/>
            <person name="Song I."/>
            <person name="Kim S."/>
            <person name="Choi T."/>
            <person name="Kim D."/>
            <person name="Ryu S."/>
            <person name="Kim W."/>
        </authorList>
    </citation>
    <scope>NUCLEOTIDE SEQUENCE [LARGE SCALE GENOMIC DNA]</scope>
    <source>
        <tissue evidence="2">Muscle</tissue>
    </source>
</reference>
<name>A0A5B7CG56_PORTR</name>
<feature type="compositionally biased region" description="Basic and acidic residues" evidence="1">
    <location>
        <begin position="63"/>
        <end position="74"/>
    </location>
</feature>
<keyword evidence="3" id="KW-1185">Reference proteome</keyword>
<sequence>MLRQAVVGVKAMRRTLLVAPPYLKAAWECIQRPRESCVWKQRFMTDTREARRGLRQHQTFHQSPEKQDDRDSLKKNQKKVSECSGHLTQYVLLFGCGME</sequence>
<feature type="region of interest" description="Disordered" evidence="1">
    <location>
        <begin position="50"/>
        <end position="77"/>
    </location>
</feature>
<proteinExistence type="predicted"/>
<evidence type="ECO:0000313" key="3">
    <source>
        <dbReference type="Proteomes" id="UP000324222"/>
    </source>
</evidence>
<gene>
    <name evidence="2" type="ORF">E2C01_001126</name>
</gene>
<protein>
    <submittedName>
        <fullName evidence="2">Uncharacterized protein</fullName>
    </submittedName>
</protein>
<evidence type="ECO:0000256" key="1">
    <source>
        <dbReference type="SAM" id="MobiDB-lite"/>
    </source>
</evidence>
<dbReference type="AlphaFoldDB" id="A0A5B7CG56"/>